<feature type="transmembrane region" description="Helical" evidence="11">
    <location>
        <begin position="345"/>
        <end position="364"/>
    </location>
</feature>
<comment type="subcellular location">
    <subcellularLocation>
        <location evidence="1">Cell membrane</location>
        <topology evidence="1">Multi-pass membrane protein</topology>
    </subcellularLocation>
</comment>
<evidence type="ECO:0000313" key="16">
    <source>
        <dbReference type="Proteomes" id="UP000318052"/>
    </source>
</evidence>
<evidence type="ECO:0000256" key="9">
    <source>
        <dbReference type="ARBA" id="ARBA00037295"/>
    </source>
</evidence>
<dbReference type="PANTHER" id="PTHR43045:SF1">
    <property type="entry name" value="SHIKIMATE TRANSPORTER"/>
    <property type="match status" value="1"/>
</dbReference>
<dbReference type="SUPFAM" id="SSF103473">
    <property type="entry name" value="MFS general substrate transporter"/>
    <property type="match status" value="1"/>
</dbReference>
<keyword evidence="16" id="KW-1185">Reference proteome</keyword>
<protein>
    <recommendedName>
        <fullName evidence="10">Putative proline/betaine transporter</fullName>
    </recommendedName>
</protein>
<feature type="transmembrane region" description="Helical" evidence="11">
    <location>
        <begin position="126"/>
        <end position="149"/>
    </location>
</feature>
<evidence type="ECO:0000256" key="1">
    <source>
        <dbReference type="ARBA" id="ARBA00004651"/>
    </source>
</evidence>
<name>A0A8G1ZPX9_9ACTN</name>
<feature type="domain" description="Major facilitator superfamily (MFS) profile" evidence="12">
    <location>
        <begin position="23"/>
        <end position="438"/>
    </location>
</feature>
<dbReference type="InterPro" id="IPR036259">
    <property type="entry name" value="MFS_trans_sf"/>
</dbReference>
<keyword evidence="8 11" id="KW-0472">Membrane</keyword>
<comment type="function">
    <text evidence="9">May be a proton symporter involved in the uptake of osmolytes such as proline and glycine betaine.</text>
</comment>
<sequence length="442" mass="46006">MDSPASAQPVPPAAPVTPDRRRVAGAAALASAVEWYDYFIFGIAAALVLGDLYFPADNPTAGVLAAFATFAVGFLARPVGGIVAGQLGDKKGRKPMLVLALTVMGLATTGIGLLPTYETIGVAAPILLVLLRIAQGVAVGAQWGGAMLLATEYAPEGKRGIYGSVVQLGVPIGVVTANSVFLAAGALTSDSAFTSWGWRVPFLVGLLVLILAWYIHTRVEETPEFRQAEQALAEKEKREQNSPLRTILRGHLGTVLLAGGSFAVNTATFYILITGILDYTTRELGMARGPVLAVSLCVSLTQLVLIPASAALSDRVGRLPVYAAGAAGIALWAVPLFLLVDTGSLLWLAVGTFVASCFLSIMYGPQAALFAELFTPQMRYTGASLGYQIAAVAGGGLAPFLMVLLLEATGTSMAVSGYIIALSLLALLSIRSLAKKARARGE</sequence>
<evidence type="ECO:0000313" key="14">
    <source>
        <dbReference type="EMBL" id="TWV29031.1"/>
    </source>
</evidence>
<evidence type="ECO:0000256" key="2">
    <source>
        <dbReference type="ARBA" id="ARBA00008240"/>
    </source>
</evidence>
<dbReference type="RefSeq" id="WP_018895150.1">
    <property type="nucleotide sequence ID" value="NZ_CP108451.1"/>
</dbReference>
<keyword evidence="4" id="KW-1003">Cell membrane</keyword>
<evidence type="ECO:0000313" key="13">
    <source>
        <dbReference type="EMBL" id="RZE21931.1"/>
    </source>
</evidence>
<keyword evidence="6" id="KW-0769">Symport</keyword>
<dbReference type="InterPro" id="IPR020846">
    <property type="entry name" value="MFS_dom"/>
</dbReference>
<feature type="transmembrane region" description="Helical" evidence="11">
    <location>
        <begin position="96"/>
        <end position="114"/>
    </location>
</feature>
<accession>A0A8G1ZPX9</accession>
<feature type="transmembrane region" description="Helical" evidence="11">
    <location>
        <begin position="255"/>
        <end position="277"/>
    </location>
</feature>
<dbReference type="EMBL" id="PKLL01000019">
    <property type="protein sequence ID" value="RZE21931.1"/>
    <property type="molecule type" value="Genomic_DNA"/>
</dbReference>
<evidence type="ECO:0000256" key="3">
    <source>
        <dbReference type="ARBA" id="ARBA00022448"/>
    </source>
</evidence>
<dbReference type="GO" id="GO:0005886">
    <property type="term" value="C:plasma membrane"/>
    <property type="evidence" value="ECO:0007669"/>
    <property type="project" value="UniProtKB-SubCell"/>
</dbReference>
<dbReference type="PANTHER" id="PTHR43045">
    <property type="entry name" value="SHIKIMATE TRANSPORTER"/>
    <property type="match status" value="1"/>
</dbReference>
<evidence type="ECO:0000256" key="7">
    <source>
        <dbReference type="ARBA" id="ARBA00022989"/>
    </source>
</evidence>
<feature type="transmembrane region" description="Helical" evidence="11">
    <location>
        <begin position="385"/>
        <end position="406"/>
    </location>
</feature>
<feature type="transmembrane region" description="Helical" evidence="11">
    <location>
        <begin position="196"/>
        <end position="216"/>
    </location>
</feature>
<proteinExistence type="inferred from homology"/>
<dbReference type="InterPro" id="IPR005828">
    <property type="entry name" value="MFS_sugar_transport-like"/>
</dbReference>
<evidence type="ECO:0000256" key="4">
    <source>
        <dbReference type="ARBA" id="ARBA00022475"/>
    </source>
</evidence>
<dbReference type="Gene3D" id="1.20.1250.20">
    <property type="entry name" value="MFS general substrate transporter like domains"/>
    <property type="match status" value="2"/>
</dbReference>
<feature type="transmembrane region" description="Helical" evidence="11">
    <location>
        <begin position="161"/>
        <end position="184"/>
    </location>
</feature>
<keyword evidence="5 11" id="KW-0812">Transmembrane</keyword>
<evidence type="ECO:0000259" key="12">
    <source>
        <dbReference type="PROSITE" id="PS50850"/>
    </source>
</evidence>
<organism evidence="13 15">
    <name type="scientific">Streptomyces albidoflavus</name>
    <dbReference type="NCBI Taxonomy" id="1886"/>
    <lineage>
        <taxon>Bacteria</taxon>
        <taxon>Bacillati</taxon>
        <taxon>Actinomycetota</taxon>
        <taxon>Actinomycetes</taxon>
        <taxon>Kitasatosporales</taxon>
        <taxon>Streptomycetaceae</taxon>
        <taxon>Streptomyces</taxon>
        <taxon>Streptomyces albidoflavus group</taxon>
    </lineage>
</organism>
<evidence type="ECO:0000256" key="5">
    <source>
        <dbReference type="ARBA" id="ARBA00022692"/>
    </source>
</evidence>
<dbReference type="CDD" id="cd17369">
    <property type="entry name" value="MFS_ShiA_like"/>
    <property type="match status" value="1"/>
</dbReference>
<keyword evidence="3" id="KW-0813">Transport</keyword>
<dbReference type="EMBL" id="VOGX01000001">
    <property type="protein sequence ID" value="TWV29031.1"/>
    <property type="molecule type" value="Genomic_DNA"/>
</dbReference>
<dbReference type="FunFam" id="1.20.1250.20:FF:000001">
    <property type="entry name" value="Dicarboxylate MFS transporter"/>
    <property type="match status" value="1"/>
</dbReference>
<dbReference type="Proteomes" id="UP000318052">
    <property type="component" value="Unassembled WGS sequence"/>
</dbReference>
<feature type="transmembrane region" description="Helical" evidence="11">
    <location>
        <begin position="319"/>
        <end position="339"/>
    </location>
</feature>
<evidence type="ECO:0000256" key="8">
    <source>
        <dbReference type="ARBA" id="ARBA00023136"/>
    </source>
</evidence>
<dbReference type="Proteomes" id="UP000292693">
    <property type="component" value="Unassembled WGS sequence"/>
</dbReference>
<dbReference type="Pfam" id="PF00083">
    <property type="entry name" value="Sugar_tr"/>
    <property type="match status" value="1"/>
</dbReference>
<keyword evidence="7 11" id="KW-1133">Transmembrane helix</keyword>
<evidence type="ECO:0000313" key="15">
    <source>
        <dbReference type="Proteomes" id="UP000292693"/>
    </source>
</evidence>
<evidence type="ECO:0000256" key="6">
    <source>
        <dbReference type="ARBA" id="ARBA00022847"/>
    </source>
</evidence>
<reference evidence="14" key="3">
    <citation type="submission" date="2019-07" db="EMBL/GenBank/DDBJ databases">
        <authorList>
            <person name="Pylro V."/>
            <person name="Dias A."/>
            <person name="Andreote F."/>
            <person name="Varani A."/>
            <person name="Andreote C."/>
            <person name="Bernardo E."/>
            <person name="Martins T."/>
        </authorList>
    </citation>
    <scope>NUCLEOTIDE SEQUENCE</scope>
    <source>
        <strain evidence="14">77</strain>
    </source>
</reference>
<feature type="transmembrane region" description="Helical" evidence="11">
    <location>
        <begin position="289"/>
        <end position="312"/>
    </location>
</feature>
<dbReference type="PROSITE" id="PS50850">
    <property type="entry name" value="MFS"/>
    <property type="match status" value="1"/>
</dbReference>
<comment type="caution">
    <text evidence="13">The sequence shown here is derived from an EMBL/GenBank/DDBJ whole genome shotgun (WGS) entry which is preliminary data.</text>
</comment>
<dbReference type="AlphaFoldDB" id="A0A8G1ZPX9"/>
<reference evidence="13 15" key="1">
    <citation type="submission" date="2017-12" db="EMBL/GenBank/DDBJ databases">
        <title>Population genomics insights into the ecological differentiation and adaptive evolution in streptomycetes.</title>
        <authorList>
            <person name="Li Y."/>
            <person name="Huang Y."/>
        </authorList>
    </citation>
    <scope>NUCLEOTIDE SEQUENCE [LARGE SCALE GENOMIC DNA]</scope>
    <source>
        <strain evidence="13 15">NBRC 100770</strain>
    </source>
</reference>
<feature type="transmembrane region" description="Helical" evidence="11">
    <location>
        <begin position="62"/>
        <end position="84"/>
    </location>
</feature>
<gene>
    <name evidence="13" type="ORF">C0Q92_16890</name>
    <name evidence="14" type="ORF">FRZ02_01530</name>
</gene>
<evidence type="ECO:0000256" key="11">
    <source>
        <dbReference type="SAM" id="Phobius"/>
    </source>
</evidence>
<reference evidence="14" key="2">
    <citation type="journal article" date="2019" name="Microbiol. Resour. Announc.">
        <title>Draft Genomic Sequences of Streptomyces misionensis and Streptomyces albidoflavus, bacteria applied for phytopathogen biocontrol.</title>
        <authorList>
            <person name="Pylro V."/>
            <person name="Dias A."/>
            <person name="Andreote F."/>
            <person name="Varani A."/>
            <person name="Andreote C."/>
            <person name="Bernardo E."/>
            <person name="Martins T."/>
        </authorList>
    </citation>
    <scope>NUCLEOTIDE SEQUENCE</scope>
    <source>
        <strain evidence="14">77</strain>
    </source>
</reference>
<evidence type="ECO:0000256" key="10">
    <source>
        <dbReference type="ARBA" id="ARBA00039918"/>
    </source>
</evidence>
<dbReference type="GO" id="GO:0015293">
    <property type="term" value="F:symporter activity"/>
    <property type="evidence" value="ECO:0007669"/>
    <property type="project" value="UniProtKB-KW"/>
</dbReference>
<feature type="transmembrane region" description="Helical" evidence="11">
    <location>
        <begin position="412"/>
        <end position="430"/>
    </location>
</feature>
<comment type="similarity">
    <text evidence="2">Belongs to the major facilitator superfamily. Metabolite:H+ Symporter (MHS) family (TC 2.A.1.6) family.</text>
</comment>